<name>A0A5E4LSP4_9ARCH</name>
<evidence type="ECO:0000313" key="7">
    <source>
        <dbReference type="Proteomes" id="UP000789941"/>
    </source>
</evidence>
<evidence type="ECO:0000256" key="2">
    <source>
        <dbReference type="ARBA" id="ARBA00022692"/>
    </source>
</evidence>
<evidence type="ECO:0008006" key="8">
    <source>
        <dbReference type="Google" id="ProtNLM"/>
    </source>
</evidence>
<dbReference type="PANTHER" id="PTHR36460:SF1">
    <property type="entry name" value="UPF0132 DOMAIN PROTEIN (AFU_ORTHOLOGUE AFUA_3G10255)"/>
    <property type="match status" value="1"/>
</dbReference>
<dbReference type="AlphaFoldDB" id="A0A5E4LSP4"/>
<evidence type="ECO:0000256" key="4">
    <source>
        <dbReference type="ARBA" id="ARBA00023136"/>
    </source>
</evidence>
<evidence type="ECO:0000256" key="1">
    <source>
        <dbReference type="ARBA" id="ARBA00004141"/>
    </source>
</evidence>
<comment type="subcellular location">
    <subcellularLocation>
        <location evidence="1">Membrane</location>
        <topology evidence="1">Multi-pass membrane protein</topology>
    </subcellularLocation>
</comment>
<reference evidence="6 7" key="1">
    <citation type="submission" date="2019-08" db="EMBL/GenBank/DDBJ databases">
        <authorList>
            <person name="Vazquez-Campos X."/>
        </authorList>
    </citation>
    <scope>NUCLEOTIDE SEQUENCE [LARGE SCALE GENOMIC DNA]</scope>
    <source>
        <strain evidence="6">LFW-283_2</strain>
    </source>
</reference>
<feature type="transmembrane region" description="Helical" evidence="5">
    <location>
        <begin position="80"/>
        <end position="102"/>
    </location>
</feature>
<feature type="transmembrane region" description="Helical" evidence="5">
    <location>
        <begin position="6"/>
        <end position="28"/>
    </location>
</feature>
<evidence type="ECO:0000313" key="6">
    <source>
        <dbReference type="EMBL" id="VVC04093.1"/>
    </source>
</evidence>
<comment type="caution">
    <text evidence="6">The sequence shown here is derived from an EMBL/GenBank/DDBJ whole genome shotgun (WGS) entry which is preliminary data.</text>
</comment>
<evidence type="ECO:0000256" key="5">
    <source>
        <dbReference type="SAM" id="Phobius"/>
    </source>
</evidence>
<dbReference type="PANTHER" id="PTHR36460">
    <property type="entry name" value="UPF0132 DOMAIN PROTEIN (AFU_ORTHOLOGUE AFUA_3G10255)"/>
    <property type="match status" value="1"/>
</dbReference>
<sequence>MVEDRDSYIFGAIGYIFGIMIALILFIVKKDDQYVKYHTAQAILFDIFVMFVSSFIAIAAFALVFVIGGANFLGFFASFWIVWIVVMAFSLVMFVLRLFFAWKAYNGSRFRLPIISSFADKIIIK</sequence>
<proteinExistence type="predicted"/>
<evidence type="ECO:0000256" key="3">
    <source>
        <dbReference type="ARBA" id="ARBA00022989"/>
    </source>
</evidence>
<organism evidence="6 7">
    <name type="scientific">Candidatus Bilamarchaeum dharawalense</name>
    <dbReference type="NCBI Taxonomy" id="2885759"/>
    <lineage>
        <taxon>Archaea</taxon>
        <taxon>Candidatus Micrarchaeota</taxon>
        <taxon>Candidatus Micrarchaeia</taxon>
        <taxon>Candidatus Anstonellales</taxon>
        <taxon>Candidatus Bilamarchaeaceae</taxon>
        <taxon>Candidatus Bilamarchaeum</taxon>
    </lineage>
</organism>
<dbReference type="GO" id="GO:0016020">
    <property type="term" value="C:membrane"/>
    <property type="evidence" value="ECO:0007669"/>
    <property type="project" value="UniProtKB-SubCell"/>
</dbReference>
<gene>
    <name evidence="6" type="ORF">LFW2832_00728</name>
</gene>
<feature type="transmembrane region" description="Helical" evidence="5">
    <location>
        <begin position="40"/>
        <end position="68"/>
    </location>
</feature>
<dbReference type="Pfam" id="PF09685">
    <property type="entry name" value="MamF_MmsF"/>
    <property type="match status" value="1"/>
</dbReference>
<keyword evidence="3 5" id="KW-1133">Transmembrane helix</keyword>
<keyword evidence="4 5" id="KW-0472">Membrane</keyword>
<accession>A0A5E4LSP4</accession>
<protein>
    <recommendedName>
        <fullName evidence="8">DUF4870 domain-containing protein</fullName>
    </recommendedName>
</protein>
<dbReference type="InterPro" id="IPR019109">
    <property type="entry name" value="MamF_MmsF"/>
</dbReference>
<keyword evidence="2 5" id="KW-0812">Transmembrane</keyword>
<dbReference type="EMBL" id="CABMJJ010000009">
    <property type="protein sequence ID" value="VVC04093.1"/>
    <property type="molecule type" value="Genomic_DNA"/>
</dbReference>
<dbReference type="Proteomes" id="UP000789941">
    <property type="component" value="Unassembled WGS sequence"/>
</dbReference>